<keyword evidence="3" id="KW-1185">Reference proteome</keyword>
<dbReference type="Proteomes" id="UP001500523">
    <property type="component" value="Unassembled WGS sequence"/>
</dbReference>
<reference evidence="3" key="1">
    <citation type="journal article" date="2019" name="Int. J. Syst. Evol. Microbiol.">
        <title>The Global Catalogue of Microorganisms (GCM) 10K type strain sequencing project: providing services to taxonomists for standard genome sequencing and annotation.</title>
        <authorList>
            <consortium name="The Broad Institute Genomics Platform"/>
            <consortium name="The Broad Institute Genome Sequencing Center for Infectious Disease"/>
            <person name="Wu L."/>
            <person name="Ma J."/>
        </authorList>
    </citation>
    <scope>NUCLEOTIDE SEQUENCE [LARGE SCALE GENOMIC DNA]</scope>
    <source>
        <strain evidence="3">JCM 17498</strain>
    </source>
</reference>
<dbReference type="RefSeq" id="WP_344693203.1">
    <property type="nucleotide sequence ID" value="NZ_BAABBF010000004.1"/>
</dbReference>
<accession>A0ABP7DUZ9</accession>
<proteinExistence type="predicted"/>
<feature type="compositionally biased region" description="Basic and acidic residues" evidence="1">
    <location>
        <begin position="17"/>
        <end position="47"/>
    </location>
</feature>
<sequence>MTTPNNGGGEGAGDGGGGDRSDDRWNGRRGVDRRIGRDRSVHHRPADADGGGTRAGRSPSFEAKLRRLDAHVLEAVEFGGVLAEESLVPHVRLRGTSVLRGSSSVMVDLLDPAILSSFRRQGLLRRCATFRCWTVDRRWSEAFVDQHARPAFVVLVVQNDRRAVEWTAPMM</sequence>
<feature type="region of interest" description="Disordered" evidence="1">
    <location>
        <begin position="1"/>
        <end position="60"/>
    </location>
</feature>
<name>A0ABP7DUZ9_9SPHN</name>
<gene>
    <name evidence="2" type="ORF">GCM10022268_19560</name>
</gene>
<comment type="caution">
    <text evidence="2">The sequence shown here is derived from an EMBL/GenBank/DDBJ whole genome shotgun (WGS) entry which is preliminary data.</text>
</comment>
<organism evidence="2 3">
    <name type="scientific">Sphingomonas cynarae</name>
    <dbReference type="NCBI Taxonomy" id="930197"/>
    <lineage>
        <taxon>Bacteria</taxon>
        <taxon>Pseudomonadati</taxon>
        <taxon>Pseudomonadota</taxon>
        <taxon>Alphaproteobacteria</taxon>
        <taxon>Sphingomonadales</taxon>
        <taxon>Sphingomonadaceae</taxon>
        <taxon>Sphingomonas</taxon>
    </lineage>
</organism>
<dbReference type="EMBL" id="BAABBF010000004">
    <property type="protein sequence ID" value="GAA3710566.1"/>
    <property type="molecule type" value="Genomic_DNA"/>
</dbReference>
<evidence type="ECO:0000313" key="3">
    <source>
        <dbReference type="Proteomes" id="UP001500523"/>
    </source>
</evidence>
<protein>
    <submittedName>
        <fullName evidence="2">Uncharacterized protein</fullName>
    </submittedName>
</protein>
<evidence type="ECO:0000256" key="1">
    <source>
        <dbReference type="SAM" id="MobiDB-lite"/>
    </source>
</evidence>
<evidence type="ECO:0000313" key="2">
    <source>
        <dbReference type="EMBL" id="GAA3710566.1"/>
    </source>
</evidence>
<feature type="compositionally biased region" description="Gly residues" evidence="1">
    <location>
        <begin position="1"/>
        <end position="16"/>
    </location>
</feature>